<feature type="region of interest" description="Disordered" evidence="1">
    <location>
        <begin position="435"/>
        <end position="522"/>
    </location>
</feature>
<feature type="region of interest" description="Disordered" evidence="1">
    <location>
        <begin position="1"/>
        <end position="78"/>
    </location>
</feature>
<feature type="compositionally biased region" description="Polar residues" evidence="1">
    <location>
        <begin position="361"/>
        <end position="372"/>
    </location>
</feature>
<feature type="region of interest" description="Disordered" evidence="1">
    <location>
        <begin position="565"/>
        <end position="624"/>
    </location>
</feature>
<organism evidence="2 3">
    <name type="scientific">Meira miltonrushii</name>
    <dbReference type="NCBI Taxonomy" id="1280837"/>
    <lineage>
        <taxon>Eukaryota</taxon>
        <taxon>Fungi</taxon>
        <taxon>Dikarya</taxon>
        <taxon>Basidiomycota</taxon>
        <taxon>Ustilaginomycotina</taxon>
        <taxon>Exobasidiomycetes</taxon>
        <taxon>Exobasidiales</taxon>
        <taxon>Brachybasidiaceae</taxon>
        <taxon>Meira</taxon>
    </lineage>
</organism>
<sequence>MAVSLALNWNLPASTPLFDENSPLHSDEKQGPNVTAAPTTDAGSNAPGSSESNPRQAENATVNGIGQSAPNTAGSGIGTKTYAAAASSSQPAFPQIPMPSYSGAATSSQPAYAGNVANASPYDGTNTWSGKSQTNHAGIPQSFVSEDGRRIRSTSGPQKPSHLTYNDTLQHYPVPLPAAAHSRSALPPGAMHPTGLPHTASNPSLNSNKVYHPYRRTTKGSDAPQVSSAFTAGRGPPVLPMPGQVAQSSSRIRASSTSSSSTARGEGNTSRIPPSAAPITYSSVASGVTKAPVLSSATGQLPTPQAYQSPTKEVSPVSPMDSKSSYRERSGSSESFKSANSDVQTRKTSVSSQSSSIDSSVNGNTGMSNGRSTPVPRKPAPSPLSKGNYNDEDPANSDDENTIGGRTTPTPGDKQKKGLSGKLRKALSLSTLQQVEAAAAAPDRAYGGRTNVMTKRPDGNHYPHASLDTNGSSGSTRSTSPPRTPDNGAPITGSSAASISSRRSTRPPISGGENAPKRSIFNRKFNSSTDNISISSTVSSASMMLRKVGNLGKLARRSNIKGITNMFNKDKDSGKEGLHNDDFGTLPTSSQHGKSQSTSSNLSESSKRDGLNAKKGSPATASVSHATVELEARNNNGSNDVGMTPAASYVRQHQLQMQIRAENERIAREKAEAERKAMNNATGKAKTTDDMNSSQKTMIEKEKERLKNKRSNKGGWRKRLVGSLGGSGDMQEATGLETMPLEDSMNQQGPIHPTGHSYNPPTGVGAAPSIASSAGPHSAAASFNETSFDSAFDEDDLEPPQMPVVNEGYESGDDFETDSLRHWGEGIERSRESAAKIKSVKGILKNSTSFNEQMSAQQFGSAGAVEKPFAGRIRANSYDAPQNTTSHQSSVPPMSQMTTSSASTDRVDGVAKPSEENTSVDIVPADERAKLGGATTPTQGSSSNLGHHPNSSMPTLSLMMNPNASSTGQRSMTAPQGRKRLVFADAHIYHSTWPAHVYDRRGELATCNRLTPLLAQRIKEELNTYKMEEMAVAPSSRIHTHFFV</sequence>
<feature type="compositionally biased region" description="Polar residues" evidence="1">
    <location>
        <begin position="153"/>
        <end position="169"/>
    </location>
</feature>
<feature type="region of interest" description="Disordered" evidence="1">
    <location>
        <begin position="931"/>
        <end position="952"/>
    </location>
</feature>
<feature type="region of interest" description="Disordered" evidence="1">
    <location>
        <begin position="124"/>
        <end position="277"/>
    </location>
</feature>
<feature type="region of interest" description="Disordered" evidence="1">
    <location>
        <begin position="677"/>
        <end position="782"/>
    </location>
</feature>
<feature type="compositionally biased region" description="Polar residues" evidence="1">
    <location>
        <begin position="935"/>
        <end position="952"/>
    </location>
</feature>
<feature type="compositionally biased region" description="Polar residues" evidence="1">
    <location>
        <begin position="336"/>
        <end position="348"/>
    </location>
</feature>
<accession>A0A316VJU5</accession>
<feature type="compositionally biased region" description="Low complexity" evidence="1">
    <location>
        <begin position="349"/>
        <end position="360"/>
    </location>
</feature>
<feature type="compositionally biased region" description="Polar residues" evidence="1">
    <location>
        <begin position="296"/>
        <end position="312"/>
    </location>
</feature>
<dbReference type="GO" id="GO:0030036">
    <property type="term" value="P:actin cytoskeleton organization"/>
    <property type="evidence" value="ECO:0007669"/>
    <property type="project" value="TreeGrafter"/>
</dbReference>
<feature type="compositionally biased region" description="Low complexity" evidence="1">
    <location>
        <begin position="488"/>
        <end position="511"/>
    </location>
</feature>
<feature type="compositionally biased region" description="Low complexity" evidence="1">
    <location>
        <begin position="471"/>
        <end position="481"/>
    </location>
</feature>
<evidence type="ECO:0000256" key="1">
    <source>
        <dbReference type="SAM" id="MobiDB-lite"/>
    </source>
</evidence>
<proteinExistence type="predicted"/>
<evidence type="ECO:0000313" key="2">
    <source>
        <dbReference type="EMBL" id="PWN37879.1"/>
    </source>
</evidence>
<protein>
    <submittedName>
        <fullName evidence="2">Uncharacterized protein</fullName>
    </submittedName>
</protein>
<feature type="compositionally biased region" description="Polar residues" evidence="1">
    <location>
        <begin position="124"/>
        <end position="136"/>
    </location>
</feature>
<dbReference type="InParanoid" id="A0A316VJU5"/>
<feature type="compositionally biased region" description="Basic residues" evidence="1">
    <location>
        <begin position="706"/>
        <end position="720"/>
    </location>
</feature>
<dbReference type="GeneID" id="37019365"/>
<dbReference type="RefSeq" id="XP_025358181.1">
    <property type="nucleotide sequence ID" value="XM_025497584.1"/>
</dbReference>
<dbReference type="PANTHER" id="PTHR12751:SF18">
    <property type="entry name" value="PHOSPHATASE AND ACTIN REGULATOR 1"/>
    <property type="match status" value="1"/>
</dbReference>
<feature type="compositionally biased region" description="Polar residues" evidence="1">
    <location>
        <begin position="32"/>
        <end position="74"/>
    </location>
</feature>
<feature type="compositionally biased region" description="Low complexity" evidence="1">
    <location>
        <begin position="588"/>
        <end position="604"/>
    </location>
</feature>
<feature type="compositionally biased region" description="Polar residues" evidence="1">
    <location>
        <begin position="879"/>
        <end position="904"/>
    </location>
</feature>
<keyword evidence="3" id="KW-1185">Reference proteome</keyword>
<feature type="compositionally biased region" description="Basic and acidic residues" evidence="1">
    <location>
        <begin position="568"/>
        <end position="582"/>
    </location>
</feature>
<dbReference type="GO" id="GO:0003779">
    <property type="term" value="F:actin binding"/>
    <property type="evidence" value="ECO:0007669"/>
    <property type="project" value="TreeGrafter"/>
</dbReference>
<feature type="compositionally biased region" description="Low complexity" evidence="1">
    <location>
        <begin position="248"/>
        <end position="264"/>
    </location>
</feature>
<dbReference type="EMBL" id="KZ819602">
    <property type="protein sequence ID" value="PWN37879.1"/>
    <property type="molecule type" value="Genomic_DNA"/>
</dbReference>
<feature type="region of interest" description="Disordered" evidence="1">
    <location>
        <begin position="879"/>
        <end position="918"/>
    </location>
</feature>
<evidence type="ECO:0000313" key="3">
    <source>
        <dbReference type="Proteomes" id="UP000245771"/>
    </source>
</evidence>
<name>A0A316VJU5_9BASI</name>
<feature type="compositionally biased region" description="Low complexity" evidence="1">
    <location>
        <begin position="765"/>
        <end position="782"/>
    </location>
</feature>
<feature type="compositionally biased region" description="Basic and acidic residues" evidence="1">
    <location>
        <begin position="905"/>
        <end position="915"/>
    </location>
</feature>
<dbReference type="PANTHER" id="PTHR12751">
    <property type="entry name" value="PHOSPHATASE AND ACTIN REGULATOR PHACTR"/>
    <property type="match status" value="1"/>
</dbReference>
<feature type="compositionally biased region" description="Acidic residues" evidence="1">
    <location>
        <begin position="390"/>
        <end position="401"/>
    </location>
</feature>
<gene>
    <name evidence="2" type="ORF">FA14DRAFT_153227</name>
</gene>
<dbReference type="STRING" id="1280837.A0A316VJU5"/>
<dbReference type="Proteomes" id="UP000245771">
    <property type="component" value="Unassembled WGS sequence"/>
</dbReference>
<dbReference type="AlphaFoldDB" id="A0A316VJU5"/>
<dbReference type="OrthoDB" id="5563016at2759"/>
<reference evidence="2 3" key="1">
    <citation type="journal article" date="2018" name="Mol. Biol. Evol.">
        <title>Broad Genomic Sampling Reveals a Smut Pathogenic Ancestry of the Fungal Clade Ustilaginomycotina.</title>
        <authorList>
            <person name="Kijpornyongpan T."/>
            <person name="Mondo S.J."/>
            <person name="Barry K."/>
            <person name="Sandor L."/>
            <person name="Lee J."/>
            <person name="Lipzen A."/>
            <person name="Pangilinan J."/>
            <person name="LaButti K."/>
            <person name="Hainaut M."/>
            <person name="Henrissat B."/>
            <person name="Grigoriev I.V."/>
            <person name="Spatafora J.W."/>
            <person name="Aime M.C."/>
        </authorList>
    </citation>
    <scope>NUCLEOTIDE SEQUENCE [LARGE SCALE GENOMIC DNA]</scope>
    <source>
        <strain evidence="2 3">MCA 3882</strain>
    </source>
</reference>
<feature type="region of interest" description="Disordered" evidence="1">
    <location>
        <begin position="296"/>
        <end position="422"/>
    </location>
</feature>
<feature type="compositionally biased region" description="Polar residues" evidence="1">
    <location>
        <begin position="199"/>
        <end position="209"/>
    </location>
</feature>